<dbReference type="AlphaFoldDB" id="A0A540KCD2"/>
<feature type="region of interest" description="Disordered" evidence="1">
    <location>
        <begin position="1"/>
        <end position="69"/>
    </location>
</feature>
<reference evidence="2 3" key="1">
    <citation type="journal article" date="2019" name="G3 (Bethesda)">
        <title>Sequencing of a Wild Apple (Malus baccata) Genome Unravels the Differences Between Cultivated and Wild Apple Species Regarding Disease Resistance and Cold Tolerance.</title>
        <authorList>
            <person name="Chen X."/>
        </authorList>
    </citation>
    <scope>NUCLEOTIDE SEQUENCE [LARGE SCALE GENOMIC DNA]</scope>
    <source>
        <strain evidence="3">cv. Shandingzi</strain>
        <tissue evidence="2">Leaves</tissue>
    </source>
</reference>
<comment type="caution">
    <text evidence="2">The sequence shown here is derived from an EMBL/GenBank/DDBJ whole genome shotgun (WGS) entry which is preliminary data.</text>
</comment>
<proteinExistence type="predicted"/>
<evidence type="ECO:0000256" key="1">
    <source>
        <dbReference type="SAM" id="MobiDB-lite"/>
    </source>
</evidence>
<name>A0A540KCD2_MALBA</name>
<feature type="compositionally biased region" description="Basic residues" evidence="1">
    <location>
        <begin position="1"/>
        <end position="19"/>
    </location>
</feature>
<keyword evidence="3" id="KW-1185">Reference proteome</keyword>
<dbReference type="EMBL" id="VIEB01001524">
    <property type="protein sequence ID" value="TQD71592.1"/>
    <property type="molecule type" value="Genomic_DNA"/>
</dbReference>
<organism evidence="2 3">
    <name type="scientific">Malus baccata</name>
    <name type="common">Siberian crab apple</name>
    <name type="synonym">Pyrus baccata</name>
    <dbReference type="NCBI Taxonomy" id="106549"/>
    <lineage>
        <taxon>Eukaryota</taxon>
        <taxon>Viridiplantae</taxon>
        <taxon>Streptophyta</taxon>
        <taxon>Embryophyta</taxon>
        <taxon>Tracheophyta</taxon>
        <taxon>Spermatophyta</taxon>
        <taxon>Magnoliopsida</taxon>
        <taxon>eudicotyledons</taxon>
        <taxon>Gunneridae</taxon>
        <taxon>Pentapetalae</taxon>
        <taxon>rosids</taxon>
        <taxon>fabids</taxon>
        <taxon>Rosales</taxon>
        <taxon>Rosaceae</taxon>
        <taxon>Amygdaloideae</taxon>
        <taxon>Maleae</taxon>
        <taxon>Malus</taxon>
    </lineage>
</organism>
<evidence type="ECO:0000313" key="3">
    <source>
        <dbReference type="Proteomes" id="UP000315295"/>
    </source>
</evidence>
<protein>
    <submittedName>
        <fullName evidence="2">Uncharacterized protein</fullName>
    </submittedName>
</protein>
<accession>A0A540KCD2</accession>
<sequence length="69" mass="8165">MKWRNGRRERRTRRVKGQRRTNEWTDGKKGRRKMRGGTDEARTAASLVYQDPSPVSAKSREEEEGETWT</sequence>
<gene>
    <name evidence="2" type="ORF">C1H46_042862</name>
</gene>
<evidence type="ECO:0000313" key="2">
    <source>
        <dbReference type="EMBL" id="TQD71592.1"/>
    </source>
</evidence>
<dbReference type="Proteomes" id="UP000315295">
    <property type="component" value="Unassembled WGS sequence"/>
</dbReference>